<dbReference type="InterPro" id="IPR014710">
    <property type="entry name" value="RmlC-like_jellyroll"/>
</dbReference>
<dbReference type="CDD" id="cd02219">
    <property type="entry name" value="cupin_YjlB-like"/>
    <property type="match status" value="1"/>
</dbReference>
<dbReference type="PANTHER" id="PTHR44229:SF4">
    <property type="entry name" value="15-HYDROXYPROSTAGLANDIN DEHYDROGENASE [NAD(+)]"/>
    <property type="match status" value="1"/>
</dbReference>
<dbReference type="SUPFAM" id="SSF51735">
    <property type="entry name" value="NAD(P)-binding Rossmann-fold domains"/>
    <property type="match status" value="1"/>
</dbReference>
<gene>
    <name evidence="5" type="ORF">LTR09_009091</name>
</gene>
<dbReference type="GO" id="GO:0016616">
    <property type="term" value="F:oxidoreductase activity, acting on the CH-OH group of donors, NAD or NADP as acceptor"/>
    <property type="evidence" value="ECO:0007669"/>
    <property type="project" value="TreeGrafter"/>
</dbReference>
<accession>A0AAJ0G6F3</accession>
<dbReference type="EMBL" id="JAWDJX010000038">
    <property type="protein sequence ID" value="KAK3049669.1"/>
    <property type="molecule type" value="Genomic_DNA"/>
</dbReference>
<dbReference type="GO" id="GO:0005737">
    <property type="term" value="C:cytoplasm"/>
    <property type="evidence" value="ECO:0007669"/>
    <property type="project" value="TreeGrafter"/>
</dbReference>
<dbReference type="InterPro" id="IPR036291">
    <property type="entry name" value="NAD(P)-bd_dom_sf"/>
</dbReference>
<sequence length="516" mass="57468">MTSEVKQPEVYWTKPNKHCPNSNLPVLVYRNVLPDDMTELNVSKTISANNWKHGGTFKHYPAAHFHSNTHECYAAISGQTHCLYGVGPLDDESDGVEFDMKAGDIAVHAAGVAHRNTWSSDDYVYMGLYPQGAPKWNNNFCKADEGETKAKEQEAKEVEIPDWDPVYGRDGPLPKIWSEAQSKLYREPELPHIDFSTEGSIHQETTKSFSPYVAITFDKMTQYGPVDDFKLSGKTVAVTGGGGGIGFSFARLCHEKGARVLIGDLKLTSEAEQYVSKAKNSEVAFQKCDVSSWDDLHNLISTSVEKFSAVPDVYAPVAGIYEPAWSNFWNDESSGSYKTLRINVDHPIKFTRLAMRALAGAEKQGVVVLVASTAGIRANYLASLYTASKHAIVGFAKAMGEADVDQGVKINCVLPGLVSTPLWHDREDKLKDWAKFDDRKQLMPDDIGELMVRMVESKEYEGGTCVLKTPYEERIVEEGHTKQVQKMKEYDPSPRPEAALDRIKDVLQGERGKKWT</sequence>
<name>A0AAJ0G6F3_9PEZI</name>
<evidence type="ECO:0000256" key="4">
    <source>
        <dbReference type="SAM" id="MobiDB-lite"/>
    </source>
</evidence>
<dbReference type="InterPro" id="IPR002347">
    <property type="entry name" value="SDR_fam"/>
</dbReference>
<dbReference type="Pfam" id="PF00106">
    <property type="entry name" value="adh_short"/>
    <property type="match status" value="1"/>
</dbReference>
<feature type="region of interest" description="Disordered" evidence="4">
    <location>
        <begin position="478"/>
        <end position="503"/>
    </location>
</feature>
<dbReference type="PANTHER" id="PTHR44229">
    <property type="entry name" value="15-HYDROXYPROSTAGLANDIN DEHYDROGENASE [NAD(+)]"/>
    <property type="match status" value="1"/>
</dbReference>
<dbReference type="Proteomes" id="UP001271007">
    <property type="component" value="Unassembled WGS sequence"/>
</dbReference>
<organism evidence="5 6">
    <name type="scientific">Extremus antarcticus</name>
    <dbReference type="NCBI Taxonomy" id="702011"/>
    <lineage>
        <taxon>Eukaryota</taxon>
        <taxon>Fungi</taxon>
        <taxon>Dikarya</taxon>
        <taxon>Ascomycota</taxon>
        <taxon>Pezizomycotina</taxon>
        <taxon>Dothideomycetes</taxon>
        <taxon>Dothideomycetidae</taxon>
        <taxon>Mycosphaerellales</taxon>
        <taxon>Extremaceae</taxon>
        <taxon>Extremus</taxon>
    </lineage>
</organism>
<dbReference type="InterPro" id="IPR020904">
    <property type="entry name" value="Sc_DH/Rdtase_CS"/>
</dbReference>
<evidence type="ECO:0000256" key="2">
    <source>
        <dbReference type="ARBA" id="ARBA00022857"/>
    </source>
</evidence>
<evidence type="ECO:0000313" key="6">
    <source>
        <dbReference type="Proteomes" id="UP001271007"/>
    </source>
</evidence>
<dbReference type="PROSITE" id="PS00061">
    <property type="entry name" value="ADH_SHORT"/>
    <property type="match status" value="1"/>
</dbReference>
<evidence type="ECO:0000256" key="3">
    <source>
        <dbReference type="ARBA" id="ARBA00023002"/>
    </source>
</evidence>
<dbReference type="Gene3D" id="2.60.120.10">
    <property type="entry name" value="Jelly Rolls"/>
    <property type="match status" value="1"/>
</dbReference>
<dbReference type="InterPro" id="IPR011051">
    <property type="entry name" value="RmlC_Cupin_sf"/>
</dbReference>
<comment type="caution">
    <text evidence="5">The sequence shown here is derived from an EMBL/GenBank/DDBJ whole genome shotgun (WGS) entry which is preliminary data.</text>
</comment>
<reference evidence="5" key="1">
    <citation type="submission" date="2023-04" db="EMBL/GenBank/DDBJ databases">
        <title>Black Yeasts Isolated from many extreme environments.</title>
        <authorList>
            <person name="Coleine C."/>
            <person name="Stajich J.E."/>
            <person name="Selbmann L."/>
        </authorList>
    </citation>
    <scope>NUCLEOTIDE SEQUENCE</scope>
    <source>
        <strain evidence="5">CCFEE 5312</strain>
    </source>
</reference>
<dbReference type="SUPFAM" id="SSF51182">
    <property type="entry name" value="RmlC-like cupins"/>
    <property type="match status" value="1"/>
</dbReference>
<keyword evidence="6" id="KW-1185">Reference proteome</keyword>
<evidence type="ECO:0000256" key="1">
    <source>
        <dbReference type="ARBA" id="ARBA00006484"/>
    </source>
</evidence>
<evidence type="ECO:0000313" key="5">
    <source>
        <dbReference type="EMBL" id="KAK3049669.1"/>
    </source>
</evidence>
<protein>
    <submittedName>
        <fullName evidence="5">Uncharacterized protein</fullName>
    </submittedName>
</protein>
<dbReference type="InterPro" id="IPR047121">
    <property type="entry name" value="YjiB-like"/>
</dbReference>
<dbReference type="AlphaFoldDB" id="A0AAJ0G6F3"/>
<keyword evidence="3" id="KW-0560">Oxidoreductase</keyword>
<comment type="similarity">
    <text evidence="1">Belongs to the short-chain dehydrogenases/reductases (SDR) family.</text>
</comment>
<dbReference type="PRINTS" id="PR00081">
    <property type="entry name" value="GDHRDH"/>
</dbReference>
<proteinExistence type="inferred from homology"/>
<keyword evidence="2" id="KW-0521">NADP</keyword>
<dbReference type="Gene3D" id="3.40.50.720">
    <property type="entry name" value="NAD(P)-binding Rossmann-like Domain"/>
    <property type="match status" value="1"/>
</dbReference>